<keyword evidence="2" id="KW-1185">Reference proteome</keyword>
<evidence type="ECO:0000313" key="2">
    <source>
        <dbReference type="Proteomes" id="UP000292958"/>
    </source>
</evidence>
<accession>A0A4Q7YES8</accession>
<reference evidence="1 2" key="1">
    <citation type="submission" date="2019-02" db="EMBL/GenBank/DDBJ databases">
        <title>Genomic Encyclopedia of Archaeal and Bacterial Type Strains, Phase II (KMG-II): from individual species to whole genera.</title>
        <authorList>
            <person name="Goeker M."/>
        </authorList>
    </citation>
    <scope>NUCLEOTIDE SEQUENCE [LARGE SCALE GENOMIC DNA]</scope>
    <source>
        <strain evidence="1 2">DSM 18101</strain>
    </source>
</reference>
<dbReference type="Proteomes" id="UP000292958">
    <property type="component" value="Unassembled WGS sequence"/>
</dbReference>
<dbReference type="AlphaFoldDB" id="A0A4Q7YES8"/>
<organism evidence="1 2">
    <name type="scientific">Edaphobacter modestus</name>
    <dbReference type="NCBI Taxonomy" id="388466"/>
    <lineage>
        <taxon>Bacteria</taxon>
        <taxon>Pseudomonadati</taxon>
        <taxon>Acidobacteriota</taxon>
        <taxon>Terriglobia</taxon>
        <taxon>Terriglobales</taxon>
        <taxon>Acidobacteriaceae</taxon>
        <taxon>Edaphobacter</taxon>
    </lineage>
</organism>
<sequence>MGATTLNRKTAFGKFSGSVWQLTLAHLWQLVGQCRGMEMSWASG</sequence>
<gene>
    <name evidence="1" type="ORF">BDD14_6007</name>
</gene>
<proteinExistence type="predicted"/>
<comment type="caution">
    <text evidence="1">The sequence shown here is derived from an EMBL/GenBank/DDBJ whole genome shotgun (WGS) entry which is preliminary data.</text>
</comment>
<dbReference type="EMBL" id="SHKW01000003">
    <property type="protein sequence ID" value="RZU35244.1"/>
    <property type="molecule type" value="Genomic_DNA"/>
</dbReference>
<evidence type="ECO:0000313" key="1">
    <source>
        <dbReference type="EMBL" id="RZU35244.1"/>
    </source>
</evidence>
<name>A0A4Q7YES8_9BACT</name>
<protein>
    <submittedName>
        <fullName evidence="1">Uncharacterized protein</fullName>
    </submittedName>
</protein>